<dbReference type="OrthoDB" id="74158at2759"/>
<dbReference type="GO" id="GO:0016020">
    <property type="term" value="C:membrane"/>
    <property type="evidence" value="ECO:0007669"/>
    <property type="project" value="TreeGrafter"/>
</dbReference>
<dbReference type="PANTHER" id="PTHR22911:SF76">
    <property type="entry name" value="EAMA DOMAIN-CONTAINING PROTEIN"/>
    <property type="match status" value="1"/>
</dbReference>
<feature type="region of interest" description="Disordered" evidence="1">
    <location>
        <begin position="1"/>
        <end position="32"/>
    </location>
</feature>
<dbReference type="PANTHER" id="PTHR22911">
    <property type="entry name" value="ACYL-MALONYL CONDENSING ENZYME-RELATED"/>
    <property type="match status" value="1"/>
</dbReference>
<dbReference type="AlphaFoldDB" id="A0A485L564"/>
<proteinExistence type="predicted"/>
<dbReference type="EMBL" id="VJMH01005853">
    <property type="protein sequence ID" value="KAF0692751.1"/>
    <property type="molecule type" value="Genomic_DNA"/>
</dbReference>
<feature type="transmembrane region" description="Helical" evidence="2">
    <location>
        <begin position="318"/>
        <end position="339"/>
    </location>
</feature>
<dbReference type="SUPFAM" id="SSF103473">
    <property type="entry name" value="MFS general substrate transporter"/>
    <property type="match status" value="1"/>
</dbReference>
<dbReference type="InterPro" id="IPR036259">
    <property type="entry name" value="MFS_trans_sf"/>
</dbReference>
<keyword evidence="2" id="KW-0472">Membrane</keyword>
<keyword evidence="2" id="KW-1133">Transmembrane helix</keyword>
<evidence type="ECO:0000256" key="1">
    <source>
        <dbReference type="SAM" id="MobiDB-lite"/>
    </source>
</evidence>
<feature type="transmembrane region" description="Helical" evidence="2">
    <location>
        <begin position="41"/>
        <end position="63"/>
    </location>
</feature>
<sequence length="465" mass="48463">MPSPSAAGGGELLASSTPEACEDDNLPSSHEDDDVPHHVPLWAYAVLAVAVLAMSTGGIWFALLGDATPPLMQACWRLTLTSVLQVAGFVYEVRSDPSLDAAFWTRFHHTWGLLITVGLALGVHFGSWGWSIAHTSLLDSLLLVSSVPLLLVILMVARWCFRRHVPHASTTTSDKALSDNNGIVVPHTPHDTPQAPYACHADLSPASAGHDASLLPSLESAHITSDDDDDGTTAAPPPRLVHILCCPRQALGPTWMEAVGAVLAFAGVLVLVVITPPSDVSTHTTPPTVAGNLAALLGAAAVIVYLEGGAACRKWMPLFVYALPVTATAAIGLAVASLATESSTTVTGLGPAALFGFFGDGRRFGLAFGAALVSGIAGHTLANLAVKYVSPLVVGVAVLWEPLLGSVVGFFVGVQGPPDAMALVATPLLLGGALLVTLGGRDLAWHTRRPCWRQKAEAVEIRISY</sequence>
<organism evidence="4 5">
    <name type="scientific">Aphanomyces stellatus</name>
    <dbReference type="NCBI Taxonomy" id="120398"/>
    <lineage>
        <taxon>Eukaryota</taxon>
        <taxon>Sar</taxon>
        <taxon>Stramenopiles</taxon>
        <taxon>Oomycota</taxon>
        <taxon>Saprolegniomycetes</taxon>
        <taxon>Saprolegniales</taxon>
        <taxon>Verrucalvaceae</taxon>
        <taxon>Aphanomyces</taxon>
    </lineage>
</organism>
<feature type="transmembrane region" description="Helical" evidence="2">
    <location>
        <begin position="258"/>
        <end position="277"/>
    </location>
</feature>
<feature type="transmembrane region" description="Helical" evidence="2">
    <location>
        <begin position="111"/>
        <end position="130"/>
    </location>
</feature>
<feature type="transmembrane region" description="Helical" evidence="2">
    <location>
        <begin position="142"/>
        <end position="161"/>
    </location>
</feature>
<protein>
    <submittedName>
        <fullName evidence="4">Aste57867_16210 protein</fullName>
    </submittedName>
</protein>
<feature type="transmembrane region" description="Helical" evidence="2">
    <location>
        <begin position="364"/>
        <end position="385"/>
    </location>
</feature>
<evidence type="ECO:0000313" key="3">
    <source>
        <dbReference type="EMBL" id="KAF0692751.1"/>
    </source>
</evidence>
<keyword evidence="5" id="KW-1185">Reference proteome</keyword>
<gene>
    <name evidence="4" type="primary">Aste57867_16210</name>
    <name evidence="3" type="ORF">As57867_016153</name>
    <name evidence="4" type="ORF">ASTE57867_16210</name>
</gene>
<keyword evidence="2" id="KW-0812">Transmembrane</keyword>
<feature type="transmembrane region" description="Helical" evidence="2">
    <location>
        <begin position="392"/>
        <end position="414"/>
    </location>
</feature>
<feature type="transmembrane region" description="Helical" evidence="2">
    <location>
        <begin position="420"/>
        <end position="439"/>
    </location>
</feature>
<dbReference type="Proteomes" id="UP000332933">
    <property type="component" value="Unassembled WGS sequence"/>
</dbReference>
<feature type="transmembrane region" description="Helical" evidence="2">
    <location>
        <begin position="289"/>
        <end position="306"/>
    </location>
</feature>
<reference evidence="4 5" key="1">
    <citation type="submission" date="2019-03" db="EMBL/GenBank/DDBJ databases">
        <authorList>
            <person name="Gaulin E."/>
            <person name="Dumas B."/>
        </authorList>
    </citation>
    <scope>NUCLEOTIDE SEQUENCE [LARGE SCALE GENOMIC DNA]</scope>
    <source>
        <strain evidence="4">CBS 568.67</strain>
    </source>
</reference>
<name>A0A485L564_9STRA</name>
<evidence type="ECO:0000256" key="2">
    <source>
        <dbReference type="SAM" id="Phobius"/>
    </source>
</evidence>
<evidence type="ECO:0000313" key="5">
    <source>
        <dbReference type="Proteomes" id="UP000332933"/>
    </source>
</evidence>
<accession>A0A485L564</accession>
<evidence type="ECO:0000313" key="4">
    <source>
        <dbReference type="EMBL" id="VFT92988.1"/>
    </source>
</evidence>
<reference evidence="3" key="2">
    <citation type="submission" date="2019-06" db="EMBL/GenBank/DDBJ databases">
        <title>Genomics analysis of Aphanomyces spp. identifies a new class of oomycete effector associated with host adaptation.</title>
        <authorList>
            <person name="Gaulin E."/>
        </authorList>
    </citation>
    <scope>NUCLEOTIDE SEQUENCE</scope>
    <source>
        <strain evidence="3">CBS 578.67</strain>
    </source>
</reference>
<dbReference type="EMBL" id="CAADRA010005874">
    <property type="protein sequence ID" value="VFT92988.1"/>
    <property type="molecule type" value="Genomic_DNA"/>
</dbReference>